<dbReference type="EMBL" id="CAIE01000026">
    <property type="protein sequence ID" value="CCH18478.1"/>
    <property type="molecule type" value="Genomic_DNA"/>
</dbReference>
<dbReference type="STRING" id="1150864.MILUP08_43388"/>
<accession>I0L3T1</accession>
<proteinExistence type="predicted"/>
<comment type="caution">
    <text evidence="1">The sequence shown here is derived from an EMBL/GenBank/DDBJ whole genome shotgun (WGS) entry which is preliminary data.</text>
</comment>
<dbReference type="AlphaFoldDB" id="I0L3T1"/>
<reference evidence="2" key="1">
    <citation type="journal article" date="2012" name="J. Bacteriol.">
        <title>Genome Sequence of Micromonospora lupini Lupac 08, Isolated from Root Nodules of Lupinus angustifolius.</title>
        <authorList>
            <person name="Alonso-Vega P."/>
            <person name="Normand P."/>
            <person name="Bacigalupe R."/>
            <person name="Pujic P."/>
            <person name="Lajus A."/>
            <person name="Vallenet D."/>
            <person name="Carro L."/>
            <person name="Coll P."/>
            <person name="Trujillo M.E."/>
        </authorList>
    </citation>
    <scope>NUCLEOTIDE SEQUENCE [LARGE SCALE GENOMIC DNA]</scope>
    <source>
        <strain evidence="2">Lupac 08</strain>
    </source>
</reference>
<evidence type="ECO:0000313" key="1">
    <source>
        <dbReference type="EMBL" id="CCH18478.1"/>
    </source>
</evidence>
<keyword evidence="2" id="KW-1185">Reference proteome</keyword>
<protein>
    <submittedName>
        <fullName evidence="1">Uncharacterized protein</fullName>
    </submittedName>
</protein>
<sequence>MKLLRRHAGIEGNNFMINQGWGGVGVRVGGVGSTFLVTPARSGRCACQKGAAV</sequence>
<gene>
    <name evidence="1" type="ORF">MILUP08_43388</name>
</gene>
<dbReference type="Proteomes" id="UP000003448">
    <property type="component" value="Unassembled WGS sequence"/>
</dbReference>
<evidence type="ECO:0000313" key="2">
    <source>
        <dbReference type="Proteomes" id="UP000003448"/>
    </source>
</evidence>
<name>I0L3T1_9ACTN</name>
<organism evidence="1 2">
    <name type="scientific">Micromonospora lupini str. Lupac 08</name>
    <dbReference type="NCBI Taxonomy" id="1150864"/>
    <lineage>
        <taxon>Bacteria</taxon>
        <taxon>Bacillati</taxon>
        <taxon>Actinomycetota</taxon>
        <taxon>Actinomycetes</taxon>
        <taxon>Micromonosporales</taxon>
        <taxon>Micromonosporaceae</taxon>
        <taxon>Micromonospora</taxon>
    </lineage>
</organism>